<dbReference type="AlphaFoldDB" id="A0A919MCK7"/>
<dbReference type="EMBL" id="BOMM01000009">
    <property type="protein sequence ID" value="GIE09574.1"/>
    <property type="molecule type" value="Genomic_DNA"/>
</dbReference>
<organism evidence="1 2">
    <name type="scientific">Paractinoplanes ferrugineus</name>
    <dbReference type="NCBI Taxonomy" id="113564"/>
    <lineage>
        <taxon>Bacteria</taxon>
        <taxon>Bacillati</taxon>
        <taxon>Actinomycetota</taxon>
        <taxon>Actinomycetes</taxon>
        <taxon>Micromonosporales</taxon>
        <taxon>Micromonosporaceae</taxon>
        <taxon>Paractinoplanes</taxon>
    </lineage>
</organism>
<sequence length="102" mass="11647">MVNDRISSSARRERQRAIRARMAQTGETYVVAARRHDERRDPRIRGTRLLPEHIEWLVQARGVTYNVLVGGPNDGVPILLVHGHGSAAEFWLPPIRRLPGRH</sequence>
<name>A0A919MCK7_9ACTN</name>
<evidence type="ECO:0008006" key="3">
    <source>
        <dbReference type="Google" id="ProtNLM"/>
    </source>
</evidence>
<proteinExistence type="predicted"/>
<dbReference type="Gene3D" id="3.40.50.1820">
    <property type="entry name" value="alpha/beta hydrolase"/>
    <property type="match status" value="1"/>
</dbReference>
<evidence type="ECO:0000313" key="1">
    <source>
        <dbReference type="EMBL" id="GIE09574.1"/>
    </source>
</evidence>
<dbReference type="SUPFAM" id="SSF53474">
    <property type="entry name" value="alpha/beta-Hydrolases"/>
    <property type="match status" value="1"/>
</dbReference>
<gene>
    <name evidence="1" type="ORF">Afe05nite_14140</name>
</gene>
<dbReference type="Proteomes" id="UP000598174">
    <property type="component" value="Unassembled WGS sequence"/>
</dbReference>
<dbReference type="InterPro" id="IPR029058">
    <property type="entry name" value="AB_hydrolase_fold"/>
</dbReference>
<protein>
    <recommendedName>
        <fullName evidence="3">Alpha/beta hydrolase</fullName>
    </recommendedName>
</protein>
<evidence type="ECO:0000313" key="2">
    <source>
        <dbReference type="Proteomes" id="UP000598174"/>
    </source>
</evidence>
<keyword evidence="2" id="KW-1185">Reference proteome</keyword>
<comment type="caution">
    <text evidence="1">The sequence shown here is derived from an EMBL/GenBank/DDBJ whole genome shotgun (WGS) entry which is preliminary data.</text>
</comment>
<accession>A0A919MCK7</accession>
<reference evidence="1" key="1">
    <citation type="submission" date="2021-01" db="EMBL/GenBank/DDBJ databases">
        <title>Whole genome shotgun sequence of Actinoplanes ferrugineus NBRC 15555.</title>
        <authorList>
            <person name="Komaki H."/>
            <person name="Tamura T."/>
        </authorList>
    </citation>
    <scope>NUCLEOTIDE SEQUENCE</scope>
    <source>
        <strain evidence="1">NBRC 15555</strain>
    </source>
</reference>
<dbReference type="RefSeq" id="WP_203816162.1">
    <property type="nucleotide sequence ID" value="NZ_BAAABP010000007.1"/>
</dbReference>